<feature type="compositionally biased region" description="Low complexity" evidence="1">
    <location>
        <begin position="568"/>
        <end position="589"/>
    </location>
</feature>
<reference evidence="2" key="1">
    <citation type="submission" date="2021-01" db="EMBL/GenBank/DDBJ databases">
        <authorList>
            <person name="Corre E."/>
            <person name="Pelletier E."/>
            <person name="Niang G."/>
            <person name="Scheremetjew M."/>
            <person name="Finn R."/>
            <person name="Kale V."/>
            <person name="Holt S."/>
            <person name="Cochrane G."/>
            <person name="Meng A."/>
            <person name="Brown T."/>
            <person name="Cohen L."/>
        </authorList>
    </citation>
    <scope>NUCLEOTIDE SEQUENCE</scope>
    <source>
        <strain evidence="2">GSO104</strain>
    </source>
</reference>
<sequence>MFDREMKREGNSSGCSQYSQSSFSVHCELSSRIGPMPPATATGTRTNVLRLLSSSSSSLSHPSSQQTSSRQCRNIPPTLPSLDEDDDDIGVFSSSAEWTVSIRTSPKPLQMFLPLPPAAVEEEKDDKVHEKEDEMTSKARSLLSPPPPPAIYSSSASSHTPQHLQFSSPFSAFTPKQPLPPSLEQSNTTPQTHQCLSSGRFSKNACVPSLLRQLSIGELDRQQRIRREEKEQKDALLMAQHRQRVQSTQQVRPFSKLGDAENGDIKTPSSSTAILIPFTTAKVAPKTDPYITPSSAKKPNTKLSHIDIPIPAPLFSMDADANFTTPQNRRVLKNKTQGQILQIRPKHQRLSHQERTMQRMKNYCPRCGGKFRFRCLQASPLRGQKICHCGREAFIKQEEEEVGQVLMHRADSIGHGFFPSPVSDRFVLQFPCGDNDEDAEEEKDDSHVTSFEDDSSIDDKSEDVGDQEVILSSSSLYQCLQTAINEHSTQPHDLRRDGTNSVSSSSSSTSSCSSTSTTPSSTSSSMPHKCNHEKPSQSMPSHKCKKQKILLKPKHAVQPPPPPPPPLFSSAATPSSNSSTSSLPPSSFNSNHATIMDTATVALCDSIPPPFPLSPTTMFIASSTHKNNTLRHPIPRFASSSKDNTSNNEIAVVRAAPRDVRKSLLEPPASVGSIVEEFRSHRKEQELKCKEERHAGIPGFPLSPPHYSNNMEGEDSKFAAKNLGTPVPPRFPLSSSAASNATNSTNTADKKVGGDDGTHSAEQVAMAVKAAARFGGGEFDLCNATASGGIIDSYSSGHNHRKHTQYVQKQHERHLCTLEENTKYQSLQNDITPTGPQKSIDSNGSFLFMPLLGSSLTLDNNNSCSMPQSSCKNMIKDELSSSAHEARLAASDFFRSLNVENGLNSFRSASQNKKGQQSQRDPDKTEKENVGTASSSLLRL</sequence>
<feature type="compositionally biased region" description="Polar residues" evidence="1">
    <location>
        <begin position="905"/>
        <end position="919"/>
    </location>
</feature>
<feature type="compositionally biased region" description="Basic and acidic residues" evidence="1">
    <location>
        <begin position="125"/>
        <end position="137"/>
    </location>
</feature>
<feature type="compositionally biased region" description="Basic and acidic residues" evidence="1">
    <location>
        <begin position="920"/>
        <end position="929"/>
    </location>
</feature>
<feature type="region of interest" description="Disordered" evidence="1">
    <location>
        <begin position="1"/>
        <end position="20"/>
    </location>
</feature>
<feature type="region of interest" description="Disordered" evidence="1">
    <location>
        <begin position="34"/>
        <end position="87"/>
    </location>
</feature>
<protein>
    <submittedName>
        <fullName evidence="2">Uncharacterized protein</fullName>
    </submittedName>
</protein>
<feature type="compositionally biased region" description="Polar residues" evidence="1">
    <location>
        <begin position="159"/>
        <end position="171"/>
    </location>
</feature>
<feature type="compositionally biased region" description="Polar residues" evidence="1">
    <location>
        <begin position="183"/>
        <end position="196"/>
    </location>
</feature>
<feature type="region of interest" description="Disordered" evidence="1">
    <location>
        <begin position="431"/>
        <end position="464"/>
    </location>
</feature>
<feature type="region of interest" description="Disordered" evidence="1">
    <location>
        <begin position="120"/>
        <end position="196"/>
    </location>
</feature>
<feature type="compositionally biased region" description="Basic and acidic residues" evidence="1">
    <location>
        <begin position="1"/>
        <end position="10"/>
    </location>
</feature>
<dbReference type="AlphaFoldDB" id="A0A7S4RLH9"/>
<feature type="region of interest" description="Disordered" evidence="1">
    <location>
        <begin position="905"/>
        <end position="940"/>
    </location>
</feature>
<organism evidence="2">
    <name type="scientific">Ditylum brightwellii</name>
    <dbReference type="NCBI Taxonomy" id="49249"/>
    <lineage>
        <taxon>Eukaryota</taxon>
        <taxon>Sar</taxon>
        <taxon>Stramenopiles</taxon>
        <taxon>Ochrophyta</taxon>
        <taxon>Bacillariophyta</taxon>
        <taxon>Mediophyceae</taxon>
        <taxon>Lithodesmiophycidae</taxon>
        <taxon>Lithodesmiales</taxon>
        <taxon>Lithodesmiaceae</taxon>
        <taxon>Ditylum</taxon>
    </lineage>
</organism>
<proteinExistence type="predicted"/>
<feature type="compositionally biased region" description="Low complexity" evidence="1">
    <location>
        <begin position="501"/>
        <end position="525"/>
    </location>
</feature>
<evidence type="ECO:0000313" key="2">
    <source>
        <dbReference type="EMBL" id="CAE4617299.1"/>
    </source>
</evidence>
<dbReference type="EMBL" id="HBNS01025597">
    <property type="protein sequence ID" value="CAE4617299.1"/>
    <property type="molecule type" value="Transcribed_RNA"/>
</dbReference>
<feature type="compositionally biased region" description="Pro residues" evidence="1">
    <location>
        <begin position="558"/>
        <end position="567"/>
    </location>
</feature>
<evidence type="ECO:0000256" key="1">
    <source>
        <dbReference type="SAM" id="MobiDB-lite"/>
    </source>
</evidence>
<feature type="region of interest" description="Disordered" evidence="1">
    <location>
        <begin position="719"/>
        <end position="759"/>
    </location>
</feature>
<feature type="compositionally biased region" description="Acidic residues" evidence="1">
    <location>
        <begin position="434"/>
        <end position="443"/>
    </location>
</feature>
<feature type="compositionally biased region" description="Basic residues" evidence="1">
    <location>
        <begin position="542"/>
        <end position="555"/>
    </location>
</feature>
<feature type="compositionally biased region" description="Low complexity" evidence="1">
    <location>
        <begin position="734"/>
        <end position="747"/>
    </location>
</feature>
<feature type="compositionally biased region" description="Low complexity" evidence="1">
    <location>
        <begin position="51"/>
        <end position="71"/>
    </location>
</feature>
<feature type="region of interest" description="Disordered" evidence="1">
    <location>
        <begin position="487"/>
        <end position="589"/>
    </location>
</feature>
<feature type="compositionally biased region" description="Basic and acidic residues" evidence="1">
    <location>
        <begin position="748"/>
        <end position="759"/>
    </location>
</feature>
<gene>
    <name evidence="2" type="ORF">DBRI00130_LOCUS20192</name>
</gene>
<feature type="compositionally biased region" description="Basic and acidic residues" evidence="1">
    <location>
        <begin position="489"/>
        <end position="498"/>
    </location>
</feature>
<feature type="compositionally biased region" description="Polar residues" evidence="1">
    <location>
        <begin position="931"/>
        <end position="940"/>
    </location>
</feature>
<accession>A0A7S4RLH9</accession>
<name>A0A7S4RLH9_9STRA</name>